<dbReference type="AlphaFoldDB" id="A0A8K0UPA3"/>
<accession>A0A8K0UPA3</accession>
<keyword evidence="2" id="KW-1185">Reference proteome</keyword>
<organism evidence="1 2">
    <name type="scientific">Cristinia sonorae</name>
    <dbReference type="NCBI Taxonomy" id="1940300"/>
    <lineage>
        <taxon>Eukaryota</taxon>
        <taxon>Fungi</taxon>
        <taxon>Dikarya</taxon>
        <taxon>Basidiomycota</taxon>
        <taxon>Agaricomycotina</taxon>
        <taxon>Agaricomycetes</taxon>
        <taxon>Agaricomycetidae</taxon>
        <taxon>Agaricales</taxon>
        <taxon>Pleurotineae</taxon>
        <taxon>Stephanosporaceae</taxon>
        <taxon>Cristinia</taxon>
    </lineage>
</organism>
<comment type="caution">
    <text evidence="1">The sequence shown here is derived from an EMBL/GenBank/DDBJ whole genome shotgun (WGS) entry which is preliminary data.</text>
</comment>
<reference evidence="1" key="1">
    <citation type="journal article" date="2021" name="New Phytol.">
        <title>Evolutionary innovations through gain and loss of genes in the ectomycorrhizal Boletales.</title>
        <authorList>
            <person name="Wu G."/>
            <person name="Miyauchi S."/>
            <person name="Morin E."/>
            <person name="Kuo A."/>
            <person name="Drula E."/>
            <person name="Varga T."/>
            <person name="Kohler A."/>
            <person name="Feng B."/>
            <person name="Cao Y."/>
            <person name="Lipzen A."/>
            <person name="Daum C."/>
            <person name="Hundley H."/>
            <person name="Pangilinan J."/>
            <person name="Johnson J."/>
            <person name="Barry K."/>
            <person name="LaButti K."/>
            <person name="Ng V."/>
            <person name="Ahrendt S."/>
            <person name="Min B."/>
            <person name="Choi I.G."/>
            <person name="Park H."/>
            <person name="Plett J.M."/>
            <person name="Magnuson J."/>
            <person name="Spatafora J.W."/>
            <person name="Nagy L.G."/>
            <person name="Henrissat B."/>
            <person name="Grigoriev I.V."/>
            <person name="Yang Z.L."/>
            <person name="Xu J."/>
            <person name="Martin F.M."/>
        </authorList>
    </citation>
    <scope>NUCLEOTIDE SEQUENCE</scope>
    <source>
        <strain evidence="1">KKN 215</strain>
    </source>
</reference>
<dbReference type="Proteomes" id="UP000813824">
    <property type="component" value="Unassembled WGS sequence"/>
</dbReference>
<proteinExistence type="predicted"/>
<gene>
    <name evidence="1" type="ORF">BXZ70DRAFT_941318</name>
</gene>
<evidence type="ECO:0000313" key="2">
    <source>
        <dbReference type="Proteomes" id="UP000813824"/>
    </source>
</evidence>
<dbReference type="OrthoDB" id="2880421at2759"/>
<evidence type="ECO:0008006" key="3">
    <source>
        <dbReference type="Google" id="ProtNLM"/>
    </source>
</evidence>
<name>A0A8K0UPA3_9AGAR</name>
<evidence type="ECO:0000313" key="1">
    <source>
        <dbReference type="EMBL" id="KAH8099821.1"/>
    </source>
</evidence>
<sequence>MELASSSHLSAAPRVPVEICEEIIDILALLDPPSLKTCHLVSRIFTPRCRAHIFRSIHLDSDAEQCRDGEELHTLLSISPDVAFHIRQLWLQIRRRDFQSYGLVESLKKLKNLELLELGDRTGRYGYHYGLSWGLSDMDFLRPSIQHLLELPTLRELRVMWLIQDFPVSYIRNSNIKSLTISHGGLRDDEPGDTRTLRSCPLESIAINYNSDDQTESVASLFRVKGSNGRPVIDTSSLKVISISTDPPELLVTGRPLFHSEHLISVTFNAIEVISSVPRLHEYLAPSLQSLRYLKLDLQICEPELGTSLILSITTELAKLRGVNRIETVDIDIIIDMDVHFDIPRSWEDIDDVLAGPKSGWPSLKEVNMFMQVVMFNADSKDDFYVALQGLPKTHFKQLTESSQISFKFVYDHYLI</sequence>
<dbReference type="EMBL" id="JAEVFJ010000018">
    <property type="protein sequence ID" value="KAH8099821.1"/>
    <property type="molecule type" value="Genomic_DNA"/>
</dbReference>
<protein>
    <recommendedName>
        <fullName evidence="3">F-box domain-containing protein</fullName>
    </recommendedName>
</protein>